<evidence type="ECO:0000313" key="2">
    <source>
        <dbReference type="Proteomes" id="UP000197781"/>
    </source>
</evidence>
<protein>
    <submittedName>
        <fullName evidence="1">Uncharacterized protein</fullName>
    </submittedName>
</protein>
<gene>
    <name evidence="1" type="ORF">BP422_00435</name>
</gene>
<reference evidence="1 2" key="1">
    <citation type="submission" date="2016-11" db="EMBL/GenBank/DDBJ databases">
        <authorList>
            <person name="Jaros S."/>
            <person name="Januszkiewicz K."/>
            <person name="Wedrychowicz H."/>
        </authorList>
    </citation>
    <scope>NUCLEOTIDE SEQUENCE [LARGE SCALE GENOMIC DNA]</scope>
    <source>
        <strain evidence="1 2">NF2</strain>
    </source>
</reference>
<name>A0A220MB68_9BACL</name>
<proteinExistence type="predicted"/>
<organism evidence="1 2">
    <name type="scientific">Brevibacillus formosus</name>
    <dbReference type="NCBI Taxonomy" id="54913"/>
    <lineage>
        <taxon>Bacteria</taxon>
        <taxon>Bacillati</taxon>
        <taxon>Bacillota</taxon>
        <taxon>Bacilli</taxon>
        <taxon>Bacillales</taxon>
        <taxon>Paenibacillaceae</taxon>
        <taxon>Brevibacillus</taxon>
    </lineage>
</organism>
<sequence>MRRTNYAKKAMQAQERIAACEDMIRYIRTKQMYFLTQDMTMGQFEFHLSHLDREKAKNERQLKKAAENLGGMEKIPPWLKQKSLFAYLPSHHKEDKA</sequence>
<dbReference type="Proteomes" id="UP000197781">
    <property type="component" value="Chromosome"/>
</dbReference>
<dbReference type="KEGG" id="bfm:BP422_00435"/>
<accession>A0A220MB68</accession>
<dbReference type="EMBL" id="CP018145">
    <property type="protein sequence ID" value="ASJ52149.1"/>
    <property type="molecule type" value="Genomic_DNA"/>
</dbReference>
<evidence type="ECO:0000313" key="1">
    <source>
        <dbReference type="EMBL" id="ASJ52149.1"/>
    </source>
</evidence>
<dbReference type="RefSeq" id="WP_088906084.1">
    <property type="nucleotide sequence ID" value="NZ_CP018145.1"/>
</dbReference>
<dbReference type="AlphaFoldDB" id="A0A220MB68"/>